<comment type="pathway">
    <text evidence="12">Isoprenoid biosynthesis; isopentenyl diphosphate biosynthesis via mevalonate pathway; isopentenyl diphosphate from (R)-mevalonate: step 1/3.</text>
</comment>
<dbReference type="Proteomes" id="UP000006671">
    <property type="component" value="Unassembled WGS sequence"/>
</dbReference>
<organism evidence="17">
    <name type="scientific">Naegleria gruberi</name>
    <name type="common">Amoeba</name>
    <dbReference type="NCBI Taxonomy" id="5762"/>
    <lineage>
        <taxon>Eukaryota</taxon>
        <taxon>Discoba</taxon>
        <taxon>Heterolobosea</taxon>
        <taxon>Tetramitia</taxon>
        <taxon>Eutetramitia</taxon>
        <taxon>Vahlkampfiidae</taxon>
        <taxon>Naegleria</taxon>
    </lineage>
</organism>
<dbReference type="GO" id="GO:0005829">
    <property type="term" value="C:cytosol"/>
    <property type="evidence" value="ECO:0007669"/>
    <property type="project" value="TreeGrafter"/>
</dbReference>
<evidence type="ECO:0000256" key="6">
    <source>
        <dbReference type="ARBA" id="ARBA00022679"/>
    </source>
</evidence>
<gene>
    <name evidence="16" type="ORF">NAEGRDRAFT_79135</name>
</gene>
<feature type="region of interest" description="Disordered" evidence="13">
    <location>
        <begin position="1"/>
        <end position="20"/>
    </location>
</feature>
<dbReference type="InterPro" id="IPR020568">
    <property type="entry name" value="Ribosomal_Su5_D2-typ_SF"/>
</dbReference>
<dbReference type="GO" id="GO:0019287">
    <property type="term" value="P:isopentenyl diphosphate biosynthetic process, mevalonate pathway"/>
    <property type="evidence" value="ECO:0007669"/>
    <property type="project" value="UniProtKB-UniPathway"/>
</dbReference>
<dbReference type="GO" id="GO:0004496">
    <property type="term" value="F:mevalonate kinase activity"/>
    <property type="evidence" value="ECO:0007669"/>
    <property type="project" value="UniProtKB-EC"/>
</dbReference>
<dbReference type="SUPFAM" id="SSF55060">
    <property type="entry name" value="GHMP Kinase, C-terminal domain"/>
    <property type="match status" value="1"/>
</dbReference>
<evidence type="ECO:0000313" key="17">
    <source>
        <dbReference type="Proteomes" id="UP000006671"/>
    </source>
</evidence>
<keyword evidence="10" id="KW-0460">Magnesium</keyword>
<dbReference type="VEuPathDB" id="AmoebaDB:NAEGRDRAFT_79135"/>
<keyword evidence="9" id="KW-0067">ATP-binding</keyword>
<evidence type="ECO:0000256" key="1">
    <source>
        <dbReference type="ARBA" id="ARBA00004496"/>
    </source>
</evidence>
<dbReference type="InterPro" id="IPR006203">
    <property type="entry name" value="GHMP_knse_ATP-bd_CS"/>
</dbReference>
<evidence type="ECO:0000259" key="15">
    <source>
        <dbReference type="Pfam" id="PF00288"/>
    </source>
</evidence>
<dbReference type="AlphaFoldDB" id="D2V9S8"/>
<evidence type="ECO:0000256" key="11">
    <source>
        <dbReference type="ARBA" id="ARBA00023098"/>
    </source>
</evidence>
<dbReference type="KEGG" id="ngr:NAEGRDRAFT_79135"/>
<evidence type="ECO:0000256" key="2">
    <source>
        <dbReference type="ARBA" id="ARBA00006495"/>
    </source>
</evidence>
<dbReference type="GO" id="GO:0005524">
    <property type="term" value="F:ATP binding"/>
    <property type="evidence" value="ECO:0007669"/>
    <property type="project" value="UniProtKB-KW"/>
</dbReference>
<feature type="transmembrane region" description="Helical" evidence="14">
    <location>
        <begin position="198"/>
        <end position="215"/>
    </location>
</feature>
<evidence type="ECO:0000256" key="4">
    <source>
        <dbReference type="ARBA" id="ARBA00022490"/>
    </source>
</evidence>
<reference evidence="16 17" key="1">
    <citation type="journal article" date="2010" name="Cell">
        <title>The genome of Naegleria gruberi illuminates early eukaryotic versatility.</title>
        <authorList>
            <person name="Fritz-Laylin L.K."/>
            <person name="Prochnik S.E."/>
            <person name="Ginger M.L."/>
            <person name="Dacks J.B."/>
            <person name="Carpenter M.L."/>
            <person name="Field M.C."/>
            <person name="Kuo A."/>
            <person name="Paredez A."/>
            <person name="Chapman J."/>
            <person name="Pham J."/>
            <person name="Shu S."/>
            <person name="Neupane R."/>
            <person name="Cipriano M."/>
            <person name="Mancuso J."/>
            <person name="Tu H."/>
            <person name="Salamov A."/>
            <person name="Lindquist E."/>
            <person name="Shapiro H."/>
            <person name="Lucas S."/>
            <person name="Grigoriev I.V."/>
            <person name="Cande W.Z."/>
            <person name="Fulton C."/>
            <person name="Rokhsar D.S."/>
            <person name="Dawson S.C."/>
        </authorList>
    </citation>
    <scope>NUCLEOTIDE SEQUENCE [LARGE SCALE GENOMIC DNA]</scope>
    <source>
        <strain evidence="16 17">NEG-M</strain>
    </source>
</reference>
<dbReference type="OMA" id="IINTHAP"/>
<protein>
    <recommendedName>
        <fullName evidence="3">mevalonate kinase</fullName>
        <ecNumber evidence="3">2.7.1.36</ecNumber>
    </recommendedName>
</protein>
<feature type="compositionally biased region" description="Polar residues" evidence="13">
    <location>
        <begin position="1"/>
        <end position="11"/>
    </location>
</feature>
<feature type="transmembrane region" description="Helical" evidence="14">
    <location>
        <begin position="235"/>
        <end position="257"/>
    </location>
</feature>
<dbReference type="SUPFAM" id="SSF54211">
    <property type="entry name" value="Ribosomal protein S5 domain 2-like"/>
    <property type="match status" value="2"/>
</dbReference>
<dbReference type="InterPro" id="IPR036554">
    <property type="entry name" value="GHMP_kinase_C_sf"/>
</dbReference>
<proteinExistence type="inferred from homology"/>
<dbReference type="STRING" id="5762.D2V9S8"/>
<dbReference type="InterPro" id="IPR006205">
    <property type="entry name" value="Mev_gal_kin"/>
</dbReference>
<evidence type="ECO:0000256" key="3">
    <source>
        <dbReference type="ARBA" id="ARBA00012103"/>
    </source>
</evidence>
<evidence type="ECO:0000256" key="10">
    <source>
        <dbReference type="ARBA" id="ARBA00022842"/>
    </source>
</evidence>
<evidence type="ECO:0000256" key="7">
    <source>
        <dbReference type="ARBA" id="ARBA00022741"/>
    </source>
</evidence>
<dbReference type="EC" id="2.7.1.36" evidence="3"/>
<evidence type="ECO:0000313" key="16">
    <source>
        <dbReference type="EMBL" id="EFC46302.1"/>
    </source>
</evidence>
<evidence type="ECO:0000256" key="5">
    <source>
        <dbReference type="ARBA" id="ARBA00022516"/>
    </source>
</evidence>
<keyword evidence="8 16" id="KW-0418">Kinase</keyword>
<dbReference type="FunCoup" id="D2V9S8">
    <property type="interactions" value="239"/>
</dbReference>
<keyword evidence="6" id="KW-0808">Transferase</keyword>
<evidence type="ECO:0000256" key="8">
    <source>
        <dbReference type="ARBA" id="ARBA00022777"/>
    </source>
</evidence>
<keyword evidence="14" id="KW-1133">Transmembrane helix</keyword>
<keyword evidence="17" id="KW-1185">Reference proteome</keyword>
<evidence type="ECO:0000256" key="12">
    <source>
        <dbReference type="ARBA" id="ARBA00029438"/>
    </source>
</evidence>
<name>D2V9S8_NAEGR</name>
<dbReference type="PANTHER" id="PTHR43290:SF2">
    <property type="entry name" value="MEVALONATE KINASE"/>
    <property type="match status" value="1"/>
</dbReference>
<dbReference type="Gene3D" id="3.30.70.890">
    <property type="entry name" value="GHMP kinase, C-terminal domain"/>
    <property type="match status" value="1"/>
</dbReference>
<keyword evidence="7" id="KW-0547">Nucleotide-binding</keyword>
<dbReference type="Gene3D" id="3.30.230.10">
    <property type="match status" value="3"/>
</dbReference>
<dbReference type="OrthoDB" id="1652964at2759"/>
<dbReference type="InParanoid" id="D2V9S8"/>
<dbReference type="EMBL" id="GG738859">
    <property type="protein sequence ID" value="EFC46302.1"/>
    <property type="molecule type" value="Genomic_DNA"/>
</dbReference>
<accession>D2V9S8</accession>
<dbReference type="GeneID" id="8848638"/>
<feature type="domain" description="GHMP kinase N-terminal" evidence="15">
    <location>
        <begin position="224"/>
        <end position="258"/>
    </location>
</feature>
<dbReference type="Pfam" id="PF00288">
    <property type="entry name" value="GHMP_kinases_N"/>
    <property type="match status" value="1"/>
</dbReference>
<dbReference type="eggNOG" id="KOG1511">
    <property type="taxonomic scope" value="Eukaryota"/>
</dbReference>
<keyword evidence="4" id="KW-0963">Cytoplasm</keyword>
<dbReference type="RefSeq" id="XP_002679046.1">
    <property type="nucleotide sequence ID" value="XM_002679000.1"/>
</dbReference>
<keyword evidence="5" id="KW-0444">Lipid biosynthesis</keyword>
<keyword evidence="11" id="KW-0443">Lipid metabolism</keyword>
<sequence length="434" mass="49797">MDQHQHQQQYHTNDDDNSELEITCSAPGKLILFGEHAVVYGKNAIATSLSDLRTTITLKAKLSNTIHSHHDYNTIDQQQHQQQHTHHEHTQHQVNQLNQLNQLVEEKNDTLINFYAPSIGFIDNIKIPYSKILTLFTIKQLNELYHIKNNTLQDIKQVEQHLYKPDKEIVEKLVTLTKSILLEKEIGTSVAAIEYNKIISIVSVLYLCLIFYNPLNCKHQFEYINIDLSNTTLPIGAGLGSSAAFSVCLVSSLLILFNRINYHSIQFNHQSINNINNNNLNDTNDSTNNLNDINNNLNNNLNDNNLNKNETNENVLKYINEWSYFVESLIHGTPSGIDNSVSTFGGVISFSQGKIQEFLSPQILPNMRILIVNTRVERNTKLIVQGVRERRENNFEFYEKCLNDIQNISDEYLNQLKINSSHLFSIKIKNGRIN</sequence>
<dbReference type="InterPro" id="IPR006204">
    <property type="entry name" value="GHMP_kinase_N_dom"/>
</dbReference>
<evidence type="ECO:0000256" key="13">
    <source>
        <dbReference type="SAM" id="MobiDB-lite"/>
    </source>
</evidence>
<dbReference type="PROSITE" id="PS00627">
    <property type="entry name" value="GHMP_KINASES_ATP"/>
    <property type="match status" value="1"/>
</dbReference>
<keyword evidence="14" id="KW-0812">Transmembrane</keyword>
<dbReference type="UniPathway" id="UPA00057">
    <property type="reaction ID" value="UER00098"/>
</dbReference>
<comment type="subcellular location">
    <subcellularLocation>
        <location evidence="1">Cytoplasm</location>
    </subcellularLocation>
</comment>
<evidence type="ECO:0000256" key="14">
    <source>
        <dbReference type="SAM" id="Phobius"/>
    </source>
</evidence>
<dbReference type="PANTHER" id="PTHR43290">
    <property type="entry name" value="MEVALONATE KINASE"/>
    <property type="match status" value="1"/>
</dbReference>
<evidence type="ECO:0000256" key="9">
    <source>
        <dbReference type="ARBA" id="ARBA00022840"/>
    </source>
</evidence>
<keyword evidence="14" id="KW-0472">Membrane</keyword>
<dbReference type="InterPro" id="IPR014721">
    <property type="entry name" value="Ribsml_uS5_D2-typ_fold_subgr"/>
</dbReference>
<comment type="similarity">
    <text evidence="2">Belongs to the GHMP kinase family. Mevalonate kinase subfamily.</text>
</comment>